<dbReference type="InterPro" id="IPR041698">
    <property type="entry name" value="Methyltransf_25"/>
</dbReference>
<evidence type="ECO:0000259" key="3">
    <source>
        <dbReference type="Pfam" id="PF13649"/>
    </source>
</evidence>
<proteinExistence type="predicted"/>
<dbReference type="Gene3D" id="3.40.50.150">
    <property type="entry name" value="Vaccinia Virus protein VP39"/>
    <property type="match status" value="1"/>
</dbReference>
<evidence type="ECO:0000256" key="1">
    <source>
        <dbReference type="ARBA" id="ARBA00022603"/>
    </source>
</evidence>
<dbReference type="SUPFAM" id="SSF53335">
    <property type="entry name" value="S-adenosyl-L-methionine-dependent methyltransferases"/>
    <property type="match status" value="1"/>
</dbReference>
<dbReference type="InterPro" id="IPR029063">
    <property type="entry name" value="SAM-dependent_MTases_sf"/>
</dbReference>
<dbReference type="EMBL" id="SLVM01000017">
    <property type="protein sequence ID" value="TCM82052.1"/>
    <property type="molecule type" value="Genomic_DNA"/>
</dbReference>
<reference evidence="4 5" key="1">
    <citation type="submission" date="2019-03" db="EMBL/GenBank/DDBJ databases">
        <title>Genomic Encyclopedia of Type Strains, Phase IV (KMG-IV): sequencing the most valuable type-strain genomes for metagenomic binning, comparative biology and taxonomic classification.</title>
        <authorList>
            <person name="Goeker M."/>
        </authorList>
    </citation>
    <scope>NUCLEOTIDE SEQUENCE [LARGE SCALE GENOMIC DNA]</scope>
    <source>
        <strain evidence="4 5">DSM 21153</strain>
    </source>
</reference>
<accession>A0A4R1YT16</accession>
<dbReference type="CDD" id="cd02440">
    <property type="entry name" value="AdoMet_MTases"/>
    <property type="match status" value="1"/>
</dbReference>
<sequence>MSINIRFWDRLARRYARMPLRDPETYERKLAMTRAHLAPGARVFEIGCGTGTTALKHAPHAGHVTAIDCSANMIGIARDKAAAEGIANVTFEVASLEDMPDTPGAWDMVMAHNVLHLLPDRPGALLRIHRMLKPGGAFVSSTACAARAPWAFRAIVRTGHALRLLPLFNFLTEDGLKAEIEAAGFEIAEEWLPPGGRSALFLIARKKNELPRGPS</sequence>
<dbReference type="RefSeq" id="WP_132695789.1">
    <property type="nucleotide sequence ID" value="NZ_SLVM01000017.1"/>
</dbReference>
<dbReference type="PANTHER" id="PTHR43861">
    <property type="entry name" value="TRANS-ACONITATE 2-METHYLTRANSFERASE-RELATED"/>
    <property type="match status" value="1"/>
</dbReference>
<organism evidence="4 5">
    <name type="scientific">Rhodovulum steppense</name>
    <dbReference type="NCBI Taxonomy" id="540251"/>
    <lineage>
        <taxon>Bacteria</taxon>
        <taxon>Pseudomonadati</taxon>
        <taxon>Pseudomonadota</taxon>
        <taxon>Alphaproteobacteria</taxon>
        <taxon>Rhodobacterales</taxon>
        <taxon>Paracoccaceae</taxon>
        <taxon>Rhodovulum</taxon>
    </lineage>
</organism>
<protein>
    <submittedName>
        <fullName evidence="4">Ubiquinone/menaquinone biosynthesis C-methylase UbiE</fullName>
    </submittedName>
</protein>
<dbReference type="Proteomes" id="UP000295277">
    <property type="component" value="Unassembled WGS sequence"/>
</dbReference>
<evidence type="ECO:0000256" key="2">
    <source>
        <dbReference type="ARBA" id="ARBA00022679"/>
    </source>
</evidence>
<keyword evidence="5" id="KW-1185">Reference proteome</keyword>
<dbReference type="AlphaFoldDB" id="A0A4R1YT16"/>
<feature type="domain" description="Methyltransferase" evidence="3">
    <location>
        <begin position="43"/>
        <end position="136"/>
    </location>
</feature>
<gene>
    <name evidence="4" type="ORF">EV216_11724</name>
</gene>
<dbReference type="Pfam" id="PF13649">
    <property type="entry name" value="Methyltransf_25"/>
    <property type="match status" value="1"/>
</dbReference>
<evidence type="ECO:0000313" key="4">
    <source>
        <dbReference type="EMBL" id="TCM82052.1"/>
    </source>
</evidence>
<keyword evidence="2" id="KW-0808">Transferase</keyword>
<dbReference type="GO" id="GO:0032259">
    <property type="term" value="P:methylation"/>
    <property type="evidence" value="ECO:0007669"/>
    <property type="project" value="UniProtKB-KW"/>
</dbReference>
<keyword evidence="4" id="KW-0830">Ubiquinone</keyword>
<keyword evidence="1 4" id="KW-0489">Methyltransferase</keyword>
<comment type="caution">
    <text evidence="4">The sequence shown here is derived from an EMBL/GenBank/DDBJ whole genome shotgun (WGS) entry which is preliminary data.</text>
</comment>
<name>A0A4R1YT16_9RHOB</name>
<evidence type="ECO:0000313" key="5">
    <source>
        <dbReference type="Proteomes" id="UP000295277"/>
    </source>
</evidence>
<dbReference type="OrthoDB" id="5642573at2"/>
<dbReference type="GO" id="GO:0008168">
    <property type="term" value="F:methyltransferase activity"/>
    <property type="evidence" value="ECO:0007669"/>
    <property type="project" value="UniProtKB-KW"/>
</dbReference>
<dbReference type="PANTHER" id="PTHR43861:SF1">
    <property type="entry name" value="TRANS-ACONITATE 2-METHYLTRANSFERASE"/>
    <property type="match status" value="1"/>
</dbReference>